<evidence type="ECO:0000256" key="1">
    <source>
        <dbReference type="SAM" id="MobiDB-lite"/>
    </source>
</evidence>
<evidence type="ECO:0000313" key="2">
    <source>
        <dbReference type="EnsemblPlants" id="PGSC0003DMT400041973"/>
    </source>
</evidence>
<feature type="region of interest" description="Disordered" evidence="1">
    <location>
        <begin position="83"/>
        <end position="147"/>
    </location>
</feature>
<reference evidence="2" key="2">
    <citation type="submission" date="2015-06" db="UniProtKB">
        <authorList>
            <consortium name="EnsemblPlants"/>
        </authorList>
    </citation>
    <scope>IDENTIFICATION</scope>
    <source>
        <strain evidence="2">DM1-3 516 R44</strain>
    </source>
</reference>
<dbReference type="HOGENOM" id="CLU_1771345_0_0_1"/>
<sequence length="147" mass="16408">MKQAHSKKKGGGGAPCLQIPGWTKFPMFFCSRELGCISHTYPNYHVKVPSFGSNHWTINWKVRPNTQGLCPGLTYEQRFGISFMSPVDPSSEDENSSQRETTEVQSHSVVLNSNPDPEVSLSGPHNDHDNDPARIPQEESPSSKQKR</sequence>
<organism evidence="2 3">
    <name type="scientific">Solanum tuberosum</name>
    <name type="common">Potato</name>
    <dbReference type="NCBI Taxonomy" id="4113"/>
    <lineage>
        <taxon>Eukaryota</taxon>
        <taxon>Viridiplantae</taxon>
        <taxon>Streptophyta</taxon>
        <taxon>Embryophyta</taxon>
        <taxon>Tracheophyta</taxon>
        <taxon>Spermatophyta</taxon>
        <taxon>Magnoliopsida</taxon>
        <taxon>eudicotyledons</taxon>
        <taxon>Gunneridae</taxon>
        <taxon>Pentapetalae</taxon>
        <taxon>asterids</taxon>
        <taxon>lamiids</taxon>
        <taxon>Solanales</taxon>
        <taxon>Solanaceae</taxon>
        <taxon>Solanoideae</taxon>
        <taxon>Solaneae</taxon>
        <taxon>Solanum</taxon>
    </lineage>
</organism>
<dbReference type="Gramene" id="PGSC0003DMT400041973">
    <property type="protein sequence ID" value="PGSC0003DMT400041973"/>
    <property type="gene ID" value="PGSC0003DMG400016278"/>
</dbReference>
<dbReference type="ExpressionAtlas" id="M1BCA1">
    <property type="expression patterns" value="baseline"/>
</dbReference>
<evidence type="ECO:0000313" key="3">
    <source>
        <dbReference type="Proteomes" id="UP000011115"/>
    </source>
</evidence>
<dbReference type="AlphaFoldDB" id="M1BCA1"/>
<accession>M1BCA1</accession>
<dbReference type="Proteomes" id="UP000011115">
    <property type="component" value="Unassembled WGS sequence"/>
</dbReference>
<reference evidence="3" key="1">
    <citation type="journal article" date="2011" name="Nature">
        <title>Genome sequence and analysis of the tuber crop potato.</title>
        <authorList>
            <consortium name="The Potato Genome Sequencing Consortium"/>
        </authorList>
    </citation>
    <scope>NUCLEOTIDE SEQUENCE [LARGE SCALE GENOMIC DNA]</scope>
    <source>
        <strain evidence="3">cv. DM1-3 516 R44</strain>
    </source>
</reference>
<dbReference type="EnsemblPlants" id="PGSC0003DMT400041973">
    <property type="protein sequence ID" value="PGSC0003DMT400041973"/>
    <property type="gene ID" value="PGSC0003DMG400016278"/>
</dbReference>
<name>M1BCA1_SOLTU</name>
<protein>
    <submittedName>
        <fullName evidence="2">Mannosyl-oligosaccharide 1,2-alpha-mannosidase IA</fullName>
    </submittedName>
</protein>
<feature type="compositionally biased region" description="Polar residues" evidence="1">
    <location>
        <begin position="103"/>
        <end position="115"/>
    </location>
</feature>
<keyword evidence="3" id="KW-1185">Reference proteome</keyword>
<proteinExistence type="predicted"/>